<reference evidence="4" key="2">
    <citation type="submission" date="2020-09" db="EMBL/GenBank/DDBJ databases">
        <authorList>
            <person name="Sun Q."/>
            <person name="Zhou Y."/>
        </authorList>
    </citation>
    <scope>NUCLEOTIDE SEQUENCE</scope>
    <source>
        <strain evidence="4">CGMCC 1.3617</strain>
    </source>
</reference>
<protein>
    <submittedName>
        <fullName evidence="4">Lipoprotein</fullName>
    </submittedName>
</protein>
<comment type="caution">
    <text evidence="4">The sequence shown here is derived from an EMBL/GenBank/DDBJ whole genome shotgun (WGS) entry which is preliminary data.</text>
</comment>
<dbReference type="GO" id="GO:0006629">
    <property type="term" value="P:lipid metabolic process"/>
    <property type="evidence" value="ECO:0007669"/>
    <property type="project" value="UniProtKB-KW"/>
</dbReference>
<sequence>MKGLGALLALLALLGCVNPDRGINPPLPRGARNDGYGLAEINASSGRADLLVLVAFSGGGKRSAAFAHGALRAMRDVPVSLGGPPSNLLEEVDQLAGVSGGSFTAAHYALYGKQSFETFPEAFLYRNFFDYVWGTYFLPWQWGWLIDPYVGTNDRMTGVYDRLMFHGATFRDLIARGRPRLSINATDLATGFAFPFLPHTFDVICSDLARFSVARAVAASNGFPLLFTPITLTNHRGPNCDAPLPVNLSMMPMLAEFNRRRLLEIVARAADPERTPWVHLLDGGISDNLALRATLNFAALGGTDTPEFTARTMPLRRFLMISVDGQSATDPALSRQRMVNGVIQVFDAVSGAQIDNYNLETLTVAAFEVDRLVSRQRERRCQQGAVIEGHACDDVQGLLAHVSLADVPDAHTRERLRSIPTSLGLSREEVDLLVAAGETVIRGNGPIAAFLAPAAPRAQPARR</sequence>
<evidence type="ECO:0000256" key="2">
    <source>
        <dbReference type="PROSITE-ProRule" id="PRU01161"/>
    </source>
</evidence>
<dbReference type="SUPFAM" id="SSF52151">
    <property type="entry name" value="FabD/lysophospholipase-like"/>
    <property type="match status" value="1"/>
</dbReference>
<dbReference type="AlphaFoldDB" id="A0A917KW91"/>
<keyword evidence="1" id="KW-0443">Lipid metabolism</keyword>
<keyword evidence="5" id="KW-1185">Reference proteome</keyword>
<comment type="caution">
    <text evidence="2">Lacks conserved residue(s) required for the propagation of feature annotation.</text>
</comment>
<dbReference type="EMBL" id="BMKW01000012">
    <property type="protein sequence ID" value="GGJ32953.1"/>
    <property type="molecule type" value="Genomic_DNA"/>
</dbReference>
<dbReference type="Proteomes" id="UP000661507">
    <property type="component" value="Unassembled WGS sequence"/>
</dbReference>
<dbReference type="Pfam" id="PF01734">
    <property type="entry name" value="Patatin"/>
    <property type="match status" value="1"/>
</dbReference>
<feature type="domain" description="PNPLA" evidence="3">
    <location>
        <begin position="54"/>
        <end position="250"/>
    </location>
</feature>
<gene>
    <name evidence="4" type="ORF">GCM10011320_45770</name>
</gene>
<dbReference type="PROSITE" id="PS51257">
    <property type="entry name" value="PROKAR_LIPOPROTEIN"/>
    <property type="match status" value="1"/>
</dbReference>
<dbReference type="InterPro" id="IPR016035">
    <property type="entry name" value="Acyl_Trfase/lysoPLipase"/>
</dbReference>
<organism evidence="4 5">
    <name type="scientific">Neoroseomonas lacus</name>
    <dbReference type="NCBI Taxonomy" id="287609"/>
    <lineage>
        <taxon>Bacteria</taxon>
        <taxon>Pseudomonadati</taxon>
        <taxon>Pseudomonadota</taxon>
        <taxon>Alphaproteobacteria</taxon>
        <taxon>Acetobacterales</taxon>
        <taxon>Acetobacteraceae</taxon>
        <taxon>Neoroseomonas</taxon>
    </lineage>
</organism>
<feature type="short sequence motif" description="GXSXG" evidence="2">
    <location>
        <begin position="97"/>
        <end position="101"/>
    </location>
</feature>
<proteinExistence type="predicted"/>
<keyword evidence="4" id="KW-0449">Lipoprotein</keyword>
<reference evidence="4" key="1">
    <citation type="journal article" date="2014" name="Int. J. Syst. Evol. Microbiol.">
        <title>Complete genome sequence of Corynebacterium casei LMG S-19264T (=DSM 44701T), isolated from a smear-ripened cheese.</title>
        <authorList>
            <consortium name="US DOE Joint Genome Institute (JGI-PGF)"/>
            <person name="Walter F."/>
            <person name="Albersmeier A."/>
            <person name="Kalinowski J."/>
            <person name="Ruckert C."/>
        </authorList>
    </citation>
    <scope>NUCLEOTIDE SEQUENCE</scope>
    <source>
        <strain evidence="4">CGMCC 1.3617</strain>
    </source>
</reference>
<dbReference type="Gene3D" id="3.40.1090.10">
    <property type="entry name" value="Cytosolic phospholipase A2 catalytic domain"/>
    <property type="match status" value="2"/>
</dbReference>
<dbReference type="PROSITE" id="PS51635">
    <property type="entry name" value="PNPLA"/>
    <property type="match status" value="1"/>
</dbReference>
<evidence type="ECO:0000256" key="1">
    <source>
        <dbReference type="ARBA" id="ARBA00023098"/>
    </source>
</evidence>
<evidence type="ECO:0000259" key="3">
    <source>
        <dbReference type="PROSITE" id="PS51635"/>
    </source>
</evidence>
<name>A0A917KW91_9PROT</name>
<evidence type="ECO:0000313" key="5">
    <source>
        <dbReference type="Proteomes" id="UP000661507"/>
    </source>
</evidence>
<dbReference type="InterPro" id="IPR002641">
    <property type="entry name" value="PNPLA_dom"/>
</dbReference>
<accession>A0A917KW91</accession>
<evidence type="ECO:0000313" key="4">
    <source>
        <dbReference type="EMBL" id="GGJ32953.1"/>
    </source>
</evidence>